<dbReference type="STRING" id="1817864.A2Z21_09470"/>
<dbReference type="Proteomes" id="UP000179157">
    <property type="component" value="Unassembled WGS sequence"/>
</dbReference>
<gene>
    <name evidence="2" type="ORF">A2Z21_09470</name>
</gene>
<keyword evidence="1" id="KW-1133">Transmembrane helix</keyword>
<feature type="transmembrane region" description="Helical" evidence="1">
    <location>
        <begin position="12"/>
        <end position="33"/>
    </location>
</feature>
<comment type="caution">
    <text evidence="2">The sequence shown here is derived from an EMBL/GenBank/DDBJ whole genome shotgun (WGS) entry which is preliminary data.</text>
</comment>
<reference evidence="2 3" key="1">
    <citation type="journal article" date="2016" name="Nat. Commun.">
        <title>Thousands of microbial genomes shed light on interconnected biogeochemical processes in an aquifer system.</title>
        <authorList>
            <person name="Anantharaman K."/>
            <person name="Brown C.T."/>
            <person name="Hug L.A."/>
            <person name="Sharon I."/>
            <person name="Castelle C.J."/>
            <person name="Probst A.J."/>
            <person name="Thomas B.C."/>
            <person name="Singh A."/>
            <person name="Wilkins M.J."/>
            <person name="Karaoz U."/>
            <person name="Brodie E.L."/>
            <person name="Williams K.H."/>
            <person name="Hubbard S.S."/>
            <person name="Banfield J.F."/>
        </authorList>
    </citation>
    <scope>NUCLEOTIDE SEQUENCE [LARGE SCALE GENOMIC DNA]</scope>
    <source>
        <strain evidence="3">RBG_16_55_9</strain>
    </source>
</reference>
<keyword evidence="1" id="KW-0812">Transmembrane</keyword>
<protein>
    <submittedName>
        <fullName evidence="2">Uncharacterized protein</fullName>
    </submittedName>
</protein>
<sequence>MADQSRQKVRVDLNLAAEFLVVLAVCLLVFWIWGVPIADQLGDCAHKFIEAKNGGVVDALP</sequence>
<proteinExistence type="predicted"/>
<name>A0A1F5UPY0_FRAXR</name>
<accession>A0A1F5UPY0</accession>
<dbReference type="EMBL" id="MFGX01000126">
    <property type="protein sequence ID" value="OGF52811.1"/>
    <property type="molecule type" value="Genomic_DNA"/>
</dbReference>
<keyword evidence="1" id="KW-0472">Membrane</keyword>
<organism evidence="2 3">
    <name type="scientific">Fraserbacteria sp. (strain RBG_16_55_9)</name>
    <dbReference type="NCBI Taxonomy" id="1817864"/>
    <lineage>
        <taxon>Bacteria</taxon>
        <taxon>Candidatus Fraseribacteriota</taxon>
    </lineage>
</organism>
<dbReference type="AlphaFoldDB" id="A0A1F5UPY0"/>
<evidence type="ECO:0000313" key="2">
    <source>
        <dbReference type="EMBL" id="OGF52811.1"/>
    </source>
</evidence>
<evidence type="ECO:0000313" key="3">
    <source>
        <dbReference type="Proteomes" id="UP000179157"/>
    </source>
</evidence>
<evidence type="ECO:0000256" key="1">
    <source>
        <dbReference type="SAM" id="Phobius"/>
    </source>
</evidence>